<evidence type="ECO:0000259" key="3">
    <source>
        <dbReference type="PROSITE" id="PS50977"/>
    </source>
</evidence>
<evidence type="ECO:0000313" key="5">
    <source>
        <dbReference type="Proteomes" id="UP000659047"/>
    </source>
</evidence>
<dbReference type="RefSeq" id="WP_238713926.1">
    <property type="nucleotide sequence ID" value="NZ_JAEPBH010000024.1"/>
</dbReference>
<dbReference type="InterPro" id="IPR036271">
    <property type="entry name" value="Tet_transcr_reg_TetR-rel_C_sf"/>
</dbReference>
<dbReference type="SUPFAM" id="SSF46689">
    <property type="entry name" value="Homeodomain-like"/>
    <property type="match status" value="1"/>
</dbReference>
<dbReference type="Pfam" id="PF00440">
    <property type="entry name" value="TetR_N"/>
    <property type="match status" value="1"/>
</dbReference>
<evidence type="ECO:0000313" key="4">
    <source>
        <dbReference type="EMBL" id="MBK4715709.1"/>
    </source>
</evidence>
<dbReference type="InterPro" id="IPR050109">
    <property type="entry name" value="HTH-type_TetR-like_transc_reg"/>
</dbReference>
<proteinExistence type="predicted"/>
<dbReference type="NCBIfam" id="NF011572">
    <property type="entry name" value="PRK14996.1"/>
    <property type="match status" value="1"/>
</dbReference>
<dbReference type="InterPro" id="IPR009057">
    <property type="entry name" value="Homeodomain-like_sf"/>
</dbReference>
<accession>A0A8K0V656</accession>
<dbReference type="PROSITE" id="PS50977">
    <property type="entry name" value="HTH_TETR_2"/>
    <property type="match status" value="1"/>
</dbReference>
<dbReference type="GO" id="GO:0003700">
    <property type="term" value="F:DNA-binding transcription factor activity"/>
    <property type="evidence" value="ECO:0007669"/>
    <property type="project" value="TreeGrafter"/>
</dbReference>
<dbReference type="SUPFAM" id="SSF48498">
    <property type="entry name" value="Tetracyclin repressor-like, C-terminal domain"/>
    <property type="match status" value="1"/>
</dbReference>
<dbReference type="PANTHER" id="PTHR30055">
    <property type="entry name" value="HTH-TYPE TRANSCRIPTIONAL REGULATOR RUTR"/>
    <property type="match status" value="1"/>
</dbReference>
<organism evidence="4 5">
    <name type="scientific">Tenebrionibacter intestinalis</name>
    <dbReference type="NCBI Taxonomy" id="2799638"/>
    <lineage>
        <taxon>Bacteria</taxon>
        <taxon>Pseudomonadati</taxon>
        <taxon>Pseudomonadota</taxon>
        <taxon>Gammaproteobacteria</taxon>
        <taxon>Enterobacterales</taxon>
        <taxon>Enterobacteriaceae</taxon>
        <taxon>Tenebrionibacter/Tenebrionicola group</taxon>
        <taxon>Tenebrionibacter</taxon>
    </lineage>
</organism>
<dbReference type="Gene3D" id="1.10.357.10">
    <property type="entry name" value="Tetracycline Repressor, domain 2"/>
    <property type="match status" value="1"/>
</dbReference>
<keyword evidence="1 2" id="KW-0238">DNA-binding</keyword>
<evidence type="ECO:0000256" key="2">
    <source>
        <dbReference type="PROSITE-ProRule" id="PRU00335"/>
    </source>
</evidence>
<dbReference type="AlphaFoldDB" id="A0A8K0V656"/>
<gene>
    <name evidence="4" type="ORF">JJB97_10270</name>
</gene>
<keyword evidence="5" id="KW-1185">Reference proteome</keyword>
<comment type="caution">
    <text evidence="4">The sequence shown here is derived from an EMBL/GenBank/DDBJ whole genome shotgun (WGS) entry which is preliminary data.</text>
</comment>
<dbReference type="Proteomes" id="UP000659047">
    <property type="component" value="Unassembled WGS sequence"/>
</dbReference>
<feature type="domain" description="HTH tetR-type" evidence="3">
    <location>
        <begin position="7"/>
        <end position="67"/>
    </location>
</feature>
<protein>
    <submittedName>
        <fullName evidence="4">TetR family transcriptional regulator</fullName>
    </submittedName>
</protein>
<evidence type="ECO:0000256" key="1">
    <source>
        <dbReference type="ARBA" id="ARBA00023125"/>
    </source>
</evidence>
<sequence>MSYMSKEARRKTILAAAMRVALAEGLSAMTVRRVAAEAEIATGQMHHHFSSAGALRAEAFLQLVRESLDTTSLTASASWRERLFDMLGAQDESLEPYIRLWREAQLLSEHDDRIRQAWVHGMALWHAETVNILRKGAAAQAFTLREDPVDIAWRLIALVCGLDGLLTLGLPAMTPQSLTLHLNRVIDAETGMNVAQNV</sequence>
<name>A0A8K0V656_9ENTR</name>
<dbReference type="PANTHER" id="PTHR30055:SF223">
    <property type="entry name" value="HTH-TYPE TRANSCRIPTIONAL REGULATOR UIDR"/>
    <property type="match status" value="1"/>
</dbReference>
<dbReference type="EMBL" id="JAEPBH010000024">
    <property type="protein sequence ID" value="MBK4715709.1"/>
    <property type="molecule type" value="Genomic_DNA"/>
</dbReference>
<feature type="DNA-binding region" description="H-T-H motif" evidence="2">
    <location>
        <begin position="30"/>
        <end position="49"/>
    </location>
</feature>
<dbReference type="InterPro" id="IPR001647">
    <property type="entry name" value="HTH_TetR"/>
</dbReference>
<dbReference type="GO" id="GO:0000976">
    <property type="term" value="F:transcription cis-regulatory region binding"/>
    <property type="evidence" value="ECO:0007669"/>
    <property type="project" value="TreeGrafter"/>
</dbReference>
<reference evidence="4" key="1">
    <citation type="submission" date="2021-01" db="EMBL/GenBank/DDBJ databases">
        <title>Intestinitalea alba gen. nov., sp. nov., a novel genus of the family Enterobacteriaceae, isolated from the gut of the plastic-eating mealworm Tenebrio molitor L.</title>
        <authorList>
            <person name="Yang Y."/>
        </authorList>
    </citation>
    <scope>NUCLEOTIDE SEQUENCE</scope>
    <source>
        <strain evidence="4">BIT-L3</strain>
    </source>
</reference>